<dbReference type="InterPro" id="IPR050351">
    <property type="entry name" value="BphY/WalK/GraS-like"/>
</dbReference>
<dbReference type="GO" id="GO:0016020">
    <property type="term" value="C:membrane"/>
    <property type="evidence" value="ECO:0007669"/>
    <property type="project" value="UniProtKB-SubCell"/>
</dbReference>
<evidence type="ECO:0000256" key="11">
    <source>
        <dbReference type="ARBA" id="ARBA00023136"/>
    </source>
</evidence>
<dbReference type="SUPFAM" id="SSF55874">
    <property type="entry name" value="ATPase domain of HSP90 chaperone/DNA topoisomerase II/histidine kinase"/>
    <property type="match status" value="1"/>
</dbReference>
<sequence length="449" mass="51417">MASKTYYFRIIFKILLLATTCWGLAYLTLQKQYDFATYTGFIIVFQIINLINFLNKTNRKIAFFFNAIENNDSTINFPEHTKNKVLKDLYKSMNRVNQLIQNVKVKNETQERYYHTILQHAAIGILTINKKGHIILANKTAKSLLSYESLTHIQQLKRIDENLFKLLSDLTPFDNKLFNLQNEREAKNLTIKTTPIKIEEDDLLLVIIQNISNELSENEVDSWVKMFRVLTHEIMNTIAPITSISQTLSDRYIKDNSMVTVSEINETDIKNTINGLNIIEDQSKNLMKFVESYRTLTKIPAPEKDIINVVTLFNKIRILVSQENGFNDIKFEIKVTPENLEIYADEKQLIQVLINLTKNALQALEGNSNGIIQLIGKKEESGKTTLQIIDNGPGISKELQNQIFIPFFTTKKNGSGIGLSLSRHIIQLHSGQLRVSSAPLKKTIFSLTI</sequence>
<evidence type="ECO:0000256" key="3">
    <source>
        <dbReference type="ARBA" id="ARBA00012438"/>
    </source>
</evidence>
<dbReference type="EC" id="2.7.13.3" evidence="3"/>
<dbReference type="PANTHER" id="PTHR42878:SF7">
    <property type="entry name" value="SENSOR HISTIDINE KINASE GLRK"/>
    <property type="match status" value="1"/>
</dbReference>
<keyword evidence="4" id="KW-0808">Transferase</keyword>
<dbReference type="RefSeq" id="WP_188231548.1">
    <property type="nucleotide sequence ID" value="NZ_JACVXB010000016.1"/>
</dbReference>
<feature type="domain" description="Histidine kinase" evidence="13">
    <location>
        <begin position="229"/>
        <end position="449"/>
    </location>
</feature>
<comment type="catalytic activity">
    <reaction evidence="1">
        <text>ATP + protein L-histidine = ADP + protein N-phospho-L-histidine.</text>
        <dbReference type="EC" id="2.7.13.3"/>
    </reaction>
</comment>
<evidence type="ECO:0000256" key="4">
    <source>
        <dbReference type="ARBA" id="ARBA00022679"/>
    </source>
</evidence>
<dbReference type="SUPFAM" id="SSF55785">
    <property type="entry name" value="PYP-like sensor domain (PAS domain)"/>
    <property type="match status" value="1"/>
</dbReference>
<keyword evidence="8" id="KW-0067">ATP-binding</keyword>
<dbReference type="GO" id="GO:0030295">
    <property type="term" value="F:protein kinase activator activity"/>
    <property type="evidence" value="ECO:0007669"/>
    <property type="project" value="TreeGrafter"/>
</dbReference>
<dbReference type="Pfam" id="PF02518">
    <property type="entry name" value="HATPase_c"/>
    <property type="match status" value="1"/>
</dbReference>
<comment type="caution">
    <text evidence="14">The sequence shown here is derived from an EMBL/GenBank/DDBJ whole genome shotgun (WGS) entry which is preliminary data.</text>
</comment>
<dbReference type="SMART" id="SM00387">
    <property type="entry name" value="HATPase_c"/>
    <property type="match status" value="1"/>
</dbReference>
<keyword evidence="7 14" id="KW-0418">Kinase</keyword>
<evidence type="ECO:0000256" key="9">
    <source>
        <dbReference type="ARBA" id="ARBA00022989"/>
    </source>
</evidence>
<feature type="transmembrane region" description="Helical" evidence="12">
    <location>
        <begin position="7"/>
        <end position="29"/>
    </location>
</feature>
<evidence type="ECO:0000256" key="10">
    <source>
        <dbReference type="ARBA" id="ARBA00023012"/>
    </source>
</evidence>
<dbReference type="PROSITE" id="PS50109">
    <property type="entry name" value="HIS_KIN"/>
    <property type="match status" value="1"/>
</dbReference>
<evidence type="ECO:0000256" key="7">
    <source>
        <dbReference type="ARBA" id="ARBA00022777"/>
    </source>
</evidence>
<dbReference type="InterPro" id="IPR036890">
    <property type="entry name" value="HATPase_C_sf"/>
</dbReference>
<feature type="transmembrane region" description="Helical" evidence="12">
    <location>
        <begin position="35"/>
        <end position="54"/>
    </location>
</feature>
<keyword evidence="11 12" id="KW-0472">Membrane</keyword>
<dbReference type="PANTHER" id="PTHR42878">
    <property type="entry name" value="TWO-COMPONENT HISTIDINE KINASE"/>
    <property type="match status" value="1"/>
</dbReference>
<evidence type="ECO:0000313" key="15">
    <source>
        <dbReference type="Proteomes" id="UP000600588"/>
    </source>
</evidence>
<dbReference type="InterPro" id="IPR035965">
    <property type="entry name" value="PAS-like_dom_sf"/>
</dbReference>
<protein>
    <recommendedName>
        <fullName evidence="3">histidine kinase</fullName>
        <ecNumber evidence="3">2.7.13.3</ecNumber>
    </recommendedName>
</protein>
<dbReference type="Gene3D" id="3.30.450.20">
    <property type="entry name" value="PAS domain"/>
    <property type="match status" value="1"/>
</dbReference>
<dbReference type="InterPro" id="IPR005467">
    <property type="entry name" value="His_kinase_dom"/>
</dbReference>
<dbReference type="InterPro" id="IPR003594">
    <property type="entry name" value="HATPase_dom"/>
</dbReference>
<keyword evidence="10" id="KW-0902">Two-component regulatory system</keyword>
<proteinExistence type="predicted"/>
<name>A0A8J6Q141_9FLAO</name>
<comment type="subcellular location">
    <subcellularLocation>
        <location evidence="2">Membrane</location>
        <topology evidence="2">Multi-pass membrane protein</topology>
    </subcellularLocation>
</comment>
<evidence type="ECO:0000256" key="12">
    <source>
        <dbReference type="SAM" id="Phobius"/>
    </source>
</evidence>
<dbReference type="InterPro" id="IPR004358">
    <property type="entry name" value="Sig_transdc_His_kin-like_C"/>
</dbReference>
<dbReference type="PRINTS" id="PR00344">
    <property type="entry name" value="BCTRLSENSOR"/>
</dbReference>
<dbReference type="EMBL" id="JACVXB010000016">
    <property type="protein sequence ID" value="MBD0833768.1"/>
    <property type="molecule type" value="Genomic_DNA"/>
</dbReference>
<keyword evidence="6" id="KW-0547">Nucleotide-binding</keyword>
<keyword evidence="15" id="KW-1185">Reference proteome</keyword>
<organism evidence="14 15">
    <name type="scientific">Aestuariibaculum sediminum</name>
    <dbReference type="NCBI Taxonomy" id="2770637"/>
    <lineage>
        <taxon>Bacteria</taxon>
        <taxon>Pseudomonadati</taxon>
        <taxon>Bacteroidota</taxon>
        <taxon>Flavobacteriia</taxon>
        <taxon>Flavobacteriales</taxon>
        <taxon>Flavobacteriaceae</taxon>
    </lineage>
</organism>
<evidence type="ECO:0000313" key="14">
    <source>
        <dbReference type="EMBL" id="MBD0833768.1"/>
    </source>
</evidence>
<dbReference type="GO" id="GO:0007234">
    <property type="term" value="P:osmosensory signaling via phosphorelay pathway"/>
    <property type="evidence" value="ECO:0007669"/>
    <property type="project" value="TreeGrafter"/>
</dbReference>
<evidence type="ECO:0000256" key="6">
    <source>
        <dbReference type="ARBA" id="ARBA00022741"/>
    </source>
</evidence>
<dbReference type="GO" id="GO:0005524">
    <property type="term" value="F:ATP binding"/>
    <property type="evidence" value="ECO:0007669"/>
    <property type="project" value="UniProtKB-KW"/>
</dbReference>
<accession>A0A8J6Q141</accession>
<evidence type="ECO:0000256" key="2">
    <source>
        <dbReference type="ARBA" id="ARBA00004141"/>
    </source>
</evidence>
<dbReference type="Gene3D" id="3.30.565.10">
    <property type="entry name" value="Histidine kinase-like ATPase, C-terminal domain"/>
    <property type="match status" value="1"/>
</dbReference>
<dbReference type="GO" id="GO:0004673">
    <property type="term" value="F:protein histidine kinase activity"/>
    <property type="evidence" value="ECO:0007669"/>
    <property type="project" value="UniProtKB-EC"/>
</dbReference>
<reference evidence="14 15" key="1">
    <citation type="submission" date="2020-09" db="EMBL/GenBank/DDBJ databases">
        <title>TT11 complete genome.</title>
        <authorList>
            <person name="Wu Z."/>
        </authorList>
    </citation>
    <scope>NUCLEOTIDE SEQUENCE [LARGE SCALE GENOMIC DNA]</scope>
    <source>
        <strain evidence="14 15">TT11</strain>
    </source>
</reference>
<gene>
    <name evidence="14" type="ORF">ICJ83_16685</name>
</gene>
<dbReference type="Pfam" id="PF13188">
    <property type="entry name" value="PAS_8"/>
    <property type="match status" value="1"/>
</dbReference>
<keyword evidence="5 12" id="KW-0812">Transmembrane</keyword>
<evidence type="ECO:0000256" key="1">
    <source>
        <dbReference type="ARBA" id="ARBA00000085"/>
    </source>
</evidence>
<dbReference type="GO" id="GO:0000156">
    <property type="term" value="F:phosphorelay response regulator activity"/>
    <property type="evidence" value="ECO:0007669"/>
    <property type="project" value="TreeGrafter"/>
</dbReference>
<evidence type="ECO:0000256" key="8">
    <source>
        <dbReference type="ARBA" id="ARBA00022840"/>
    </source>
</evidence>
<dbReference type="Proteomes" id="UP000600588">
    <property type="component" value="Unassembled WGS sequence"/>
</dbReference>
<dbReference type="AlphaFoldDB" id="A0A8J6Q141"/>
<evidence type="ECO:0000259" key="13">
    <source>
        <dbReference type="PROSITE" id="PS50109"/>
    </source>
</evidence>
<dbReference type="InterPro" id="IPR000014">
    <property type="entry name" value="PAS"/>
</dbReference>
<keyword evidence="9 12" id="KW-1133">Transmembrane helix</keyword>
<evidence type="ECO:0000256" key="5">
    <source>
        <dbReference type="ARBA" id="ARBA00022692"/>
    </source>
</evidence>